<dbReference type="PROSITE" id="PS50143">
    <property type="entry name" value="BIR_REPEAT_2"/>
    <property type="match status" value="1"/>
</dbReference>
<evidence type="ECO:0000256" key="16">
    <source>
        <dbReference type="ARBA" id="ARBA00023328"/>
    </source>
</evidence>
<keyword evidence="11" id="KW-0862">Zinc</keyword>
<dbReference type="EMBL" id="LR899011">
    <property type="protein sequence ID" value="CAD7085455.1"/>
    <property type="molecule type" value="Genomic_DNA"/>
</dbReference>
<dbReference type="InterPro" id="IPR051190">
    <property type="entry name" value="Baculoviral_IAP"/>
</dbReference>
<gene>
    <name evidence="17" type="ORF">HERILL_LOCUS8297</name>
</gene>
<comment type="subcellular location">
    <subcellularLocation>
        <location evidence="3">Chromosome</location>
        <location evidence="3">Centromere</location>
    </subcellularLocation>
    <subcellularLocation>
        <location evidence="2">Cytoplasm</location>
        <location evidence="2">Cytoskeleton</location>
        <location evidence="2">Spindle</location>
    </subcellularLocation>
    <subcellularLocation>
        <location evidence="1">Nucleus</location>
    </subcellularLocation>
</comment>
<keyword evidence="15" id="KW-0131">Cell cycle</keyword>
<evidence type="ECO:0000256" key="11">
    <source>
        <dbReference type="ARBA" id="ARBA00022833"/>
    </source>
</evidence>
<dbReference type="SMART" id="SM00238">
    <property type="entry name" value="BIR"/>
    <property type="match status" value="1"/>
</dbReference>
<keyword evidence="6" id="KW-0597">Phosphoprotein</keyword>
<evidence type="ECO:0000256" key="9">
    <source>
        <dbReference type="ARBA" id="ARBA00022776"/>
    </source>
</evidence>
<keyword evidence="5" id="KW-0963">Cytoplasm</keyword>
<dbReference type="InterPro" id="IPR001370">
    <property type="entry name" value="BIR_rpt"/>
</dbReference>
<sequence>MDQEDMDLRDYCILESQRLETFKSWPFKADAPCCVSKMAEAGFYWCGNEHEIDTVACFVCGKSLDGWDANDDPWAEHKKHAPRCAFVNLGRAEKDLTVAEWLELVIQIKTYLINKQYDQMRKKVVKYCERKREELIKSIKG</sequence>
<evidence type="ECO:0000256" key="7">
    <source>
        <dbReference type="ARBA" id="ARBA00022618"/>
    </source>
</evidence>
<evidence type="ECO:0000256" key="4">
    <source>
        <dbReference type="ARBA" id="ARBA00006672"/>
    </source>
</evidence>
<evidence type="ECO:0000256" key="13">
    <source>
        <dbReference type="ARBA" id="ARBA00023212"/>
    </source>
</evidence>
<evidence type="ECO:0000256" key="3">
    <source>
        <dbReference type="ARBA" id="ARBA00004584"/>
    </source>
</evidence>
<dbReference type="GO" id="GO:0007059">
    <property type="term" value="P:chromosome segregation"/>
    <property type="evidence" value="ECO:0007669"/>
    <property type="project" value="UniProtKB-KW"/>
</dbReference>
<dbReference type="OMA" id="HAPQCEF"/>
<proteinExistence type="inferred from homology"/>
<keyword evidence="14" id="KW-0539">Nucleus</keyword>
<dbReference type="PANTHER" id="PTHR46771:SF5">
    <property type="entry name" value="DETERIN"/>
    <property type="match status" value="1"/>
</dbReference>
<evidence type="ECO:0000313" key="18">
    <source>
        <dbReference type="Proteomes" id="UP000594454"/>
    </source>
</evidence>
<dbReference type="GO" id="GO:0005819">
    <property type="term" value="C:spindle"/>
    <property type="evidence" value="ECO:0007669"/>
    <property type="project" value="UniProtKB-SubCell"/>
</dbReference>
<keyword evidence="12" id="KW-0832">Ubl conjugation</keyword>
<dbReference type="GO" id="GO:0005634">
    <property type="term" value="C:nucleus"/>
    <property type="evidence" value="ECO:0007669"/>
    <property type="project" value="UniProtKB-SubCell"/>
</dbReference>
<dbReference type="Gene3D" id="1.10.1170.10">
    <property type="entry name" value="Inhibitor Of Apoptosis Protein (2mihbC-IAP-1), Chain A"/>
    <property type="match status" value="1"/>
</dbReference>
<accession>A0A7R8YX55</accession>
<evidence type="ECO:0000256" key="6">
    <source>
        <dbReference type="ARBA" id="ARBA00022553"/>
    </source>
</evidence>
<evidence type="ECO:0000256" key="2">
    <source>
        <dbReference type="ARBA" id="ARBA00004186"/>
    </source>
</evidence>
<keyword evidence="13" id="KW-0206">Cytoskeleton</keyword>
<organism evidence="17 18">
    <name type="scientific">Hermetia illucens</name>
    <name type="common">Black soldier fly</name>
    <dbReference type="NCBI Taxonomy" id="343691"/>
    <lineage>
        <taxon>Eukaryota</taxon>
        <taxon>Metazoa</taxon>
        <taxon>Ecdysozoa</taxon>
        <taxon>Arthropoda</taxon>
        <taxon>Hexapoda</taxon>
        <taxon>Insecta</taxon>
        <taxon>Pterygota</taxon>
        <taxon>Neoptera</taxon>
        <taxon>Endopterygota</taxon>
        <taxon>Diptera</taxon>
        <taxon>Brachycera</taxon>
        <taxon>Stratiomyomorpha</taxon>
        <taxon>Stratiomyidae</taxon>
        <taxon>Hermetiinae</taxon>
        <taxon>Hermetia</taxon>
    </lineage>
</organism>
<keyword evidence="16" id="KW-0137">Centromere</keyword>
<keyword evidence="10" id="KW-0159">Chromosome partition</keyword>
<evidence type="ECO:0000256" key="15">
    <source>
        <dbReference type="ARBA" id="ARBA00023306"/>
    </source>
</evidence>
<dbReference type="GO" id="GO:0046872">
    <property type="term" value="F:metal ion binding"/>
    <property type="evidence" value="ECO:0007669"/>
    <property type="project" value="UniProtKB-KW"/>
</dbReference>
<protein>
    <submittedName>
        <fullName evidence="17">Uncharacterized protein</fullName>
    </submittedName>
</protein>
<dbReference type="FunCoup" id="A0A7R8YX55">
    <property type="interactions" value="527"/>
</dbReference>
<evidence type="ECO:0000256" key="1">
    <source>
        <dbReference type="ARBA" id="ARBA00004123"/>
    </source>
</evidence>
<keyword evidence="7" id="KW-0132">Cell division</keyword>
<dbReference type="SUPFAM" id="SSF57924">
    <property type="entry name" value="Inhibitor of apoptosis (IAP) repeat"/>
    <property type="match status" value="1"/>
</dbReference>
<dbReference type="Proteomes" id="UP000594454">
    <property type="component" value="Chromosome 3"/>
</dbReference>
<reference evidence="17 18" key="1">
    <citation type="submission" date="2020-11" db="EMBL/GenBank/DDBJ databases">
        <authorList>
            <person name="Wallbank WR R."/>
            <person name="Pardo Diaz C."/>
            <person name="Kozak K."/>
            <person name="Martin S."/>
            <person name="Jiggins C."/>
            <person name="Moest M."/>
            <person name="Warren A I."/>
            <person name="Generalovic N T."/>
            <person name="Byers J.R.P. K."/>
            <person name="Montejo-Kovacevich G."/>
            <person name="Yen C E."/>
        </authorList>
    </citation>
    <scope>NUCLEOTIDE SEQUENCE [LARGE SCALE GENOMIC DNA]</scope>
</reference>
<dbReference type="GO" id="GO:0051301">
    <property type="term" value="P:cell division"/>
    <property type="evidence" value="ECO:0007669"/>
    <property type="project" value="UniProtKB-KW"/>
</dbReference>
<dbReference type="AlphaFoldDB" id="A0A7R8YX55"/>
<dbReference type="FunFam" id="1.10.1170.10:FF:000009">
    <property type="entry name" value="Baculoviral IAP repeat-containing protein 5"/>
    <property type="match status" value="1"/>
</dbReference>
<dbReference type="Pfam" id="PF00653">
    <property type="entry name" value="BIR"/>
    <property type="match status" value="1"/>
</dbReference>
<dbReference type="GO" id="GO:0000775">
    <property type="term" value="C:chromosome, centromeric region"/>
    <property type="evidence" value="ECO:0007669"/>
    <property type="project" value="UniProtKB-SubCell"/>
</dbReference>
<dbReference type="CDD" id="cd00022">
    <property type="entry name" value="BIR"/>
    <property type="match status" value="1"/>
</dbReference>
<evidence type="ECO:0000256" key="14">
    <source>
        <dbReference type="ARBA" id="ARBA00023242"/>
    </source>
</evidence>
<dbReference type="InParanoid" id="A0A7R8YX55"/>
<evidence type="ECO:0000256" key="5">
    <source>
        <dbReference type="ARBA" id="ARBA00022490"/>
    </source>
</evidence>
<name>A0A7R8YX55_HERIL</name>
<keyword evidence="9" id="KW-0498">Mitosis</keyword>
<dbReference type="OrthoDB" id="2196114at2759"/>
<evidence type="ECO:0000256" key="8">
    <source>
        <dbReference type="ARBA" id="ARBA00022723"/>
    </source>
</evidence>
<evidence type="ECO:0000313" key="17">
    <source>
        <dbReference type="EMBL" id="CAD7085455.1"/>
    </source>
</evidence>
<evidence type="ECO:0000256" key="10">
    <source>
        <dbReference type="ARBA" id="ARBA00022829"/>
    </source>
</evidence>
<dbReference type="PANTHER" id="PTHR46771">
    <property type="entry name" value="DETERIN"/>
    <property type="match status" value="1"/>
</dbReference>
<comment type="similarity">
    <text evidence="4">Belongs to the IAP family.</text>
</comment>
<evidence type="ECO:0000256" key="12">
    <source>
        <dbReference type="ARBA" id="ARBA00022843"/>
    </source>
</evidence>
<keyword evidence="18" id="KW-1185">Reference proteome</keyword>
<keyword evidence="8" id="KW-0479">Metal-binding</keyword>